<evidence type="ECO:0000313" key="4">
    <source>
        <dbReference type="RefSeq" id="XP_011198972.2"/>
    </source>
</evidence>
<accession>A0A6I9UNW1</accession>
<dbReference type="InterPro" id="IPR050111">
    <property type="entry name" value="C-type_lectin/snaclec_domain"/>
</dbReference>
<dbReference type="Gene3D" id="3.10.100.10">
    <property type="entry name" value="Mannose-Binding Protein A, subunit A"/>
    <property type="match status" value="1"/>
</dbReference>
<dbReference type="InParanoid" id="A0A6I9UNW1"/>
<keyword evidence="1" id="KW-0472">Membrane</keyword>
<dbReference type="Proteomes" id="UP001652620">
    <property type="component" value="Chromosome 3"/>
</dbReference>
<evidence type="ECO:0000259" key="2">
    <source>
        <dbReference type="PROSITE" id="PS50041"/>
    </source>
</evidence>
<dbReference type="PANTHER" id="PTHR22803">
    <property type="entry name" value="MANNOSE, PHOSPHOLIPASE, LECTIN RECEPTOR RELATED"/>
    <property type="match status" value="1"/>
</dbReference>
<protein>
    <submittedName>
        <fullName evidence="4">C-type lectin 37Db</fullName>
    </submittedName>
</protein>
<dbReference type="KEGG" id="bdr:105223065"/>
<feature type="domain" description="C-type lectin" evidence="2">
    <location>
        <begin position="58"/>
        <end position="168"/>
    </location>
</feature>
<sequence length="223" mass="25580">MDAQSLQLKRNALMMHQTKYVFLLFLLVNSTVYTTCSTAVQEGEDVDLHPFVKVGTKYYLVSTLALELNWFAAAHFCRSYDSDLLTIESLAEKNALFSHLKQMQISHMRTWTSSNDLAEEGMYMSLNSGRLMLYTFWEENEPNNADASEDCVEVSLIDDSFTMNDNNCYKGRKHIICEKHLSLKARDSATKSESNCEDKVRNCGLKKLIEVYQQSAHILNCRE</sequence>
<dbReference type="CDD" id="cd00037">
    <property type="entry name" value="CLECT"/>
    <property type="match status" value="1"/>
</dbReference>
<name>A0A6I9UNW1_BACDO</name>
<feature type="transmembrane region" description="Helical" evidence="1">
    <location>
        <begin position="20"/>
        <end position="40"/>
    </location>
</feature>
<gene>
    <name evidence="4" type="primary">LOC105223065</name>
</gene>
<dbReference type="SUPFAM" id="SSF56436">
    <property type="entry name" value="C-type lectin-like"/>
    <property type="match status" value="1"/>
</dbReference>
<evidence type="ECO:0000313" key="3">
    <source>
        <dbReference type="Proteomes" id="UP001652620"/>
    </source>
</evidence>
<reference evidence="4" key="1">
    <citation type="submission" date="2025-08" db="UniProtKB">
        <authorList>
            <consortium name="RefSeq"/>
        </authorList>
    </citation>
    <scope>IDENTIFICATION</scope>
    <source>
        <tissue evidence="4">Adult</tissue>
    </source>
</reference>
<dbReference type="InterPro" id="IPR016186">
    <property type="entry name" value="C-type_lectin-like/link_sf"/>
</dbReference>
<dbReference type="SMART" id="SM00034">
    <property type="entry name" value="CLECT"/>
    <property type="match status" value="1"/>
</dbReference>
<dbReference type="FunCoup" id="A0A6I9UNW1">
    <property type="interactions" value="7"/>
</dbReference>
<proteinExistence type="predicted"/>
<dbReference type="InterPro" id="IPR016187">
    <property type="entry name" value="CTDL_fold"/>
</dbReference>
<keyword evidence="1" id="KW-1133">Transmembrane helix</keyword>
<evidence type="ECO:0000256" key="1">
    <source>
        <dbReference type="SAM" id="Phobius"/>
    </source>
</evidence>
<dbReference type="InterPro" id="IPR001304">
    <property type="entry name" value="C-type_lectin-like"/>
</dbReference>
<organism evidence="3 4">
    <name type="scientific">Bactrocera dorsalis</name>
    <name type="common">Oriental fruit fly</name>
    <name type="synonym">Dacus dorsalis</name>
    <dbReference type="NCBI Taxonomy" id="27457"/>
    <lineage>
        <taxon>Eukaryota</taxon>
        <taxon>Metazoa</taxon>
        <taxon>Ecdysozoa</taxon>
        <taxon>Arthropoda</taxon>
        <taxon>Hexapoda</taxon>
        <taxon>Insecta</taxon>
        <taxon>Pterygota</taxon>
        <taxon>Neoptera</taxon>
        <taxon>Endopterygota</taxon>
        <taxon>Diptera</taxon>
        <taxon>Brachycera</taxon>
        <taxon>Muscomorpha</taxon>
        <taxon>Tephritoidea</taxon>
        <taxon>Tephritidae</taxon>
        <taxon>Bactrocera</taxon>
        <taxon>Bactrocera</taxon>
    </lineage>
</organism>
<dbReference type="PROSITE" id="PS50041">
    <property type="entry name" value="C_TYPE_LECTIN_2"/>
    <property type="match status" value="1"/>
</dbReference>
<dbReference type="OrthoDB" id="7962197at2759"/>
<dbReference type="AlphaFoldDB" id="A0A6I9UNW1"/>
<keyword evidence="1" id="KW-0812">Transmembrane</keyword>
<dbReference type="RefSeq" id="XP_011198972.2">
    <property type="nucleotide sequence ID" value="XM_011200670.4"/>
</dbReference>
<keyword evidence="3" id="KW-1185">Reference proteome</keyword>
<dbReference type="GeneID" id="105223065"/>
<dbReference type="Pfam" id="PF00059">
    <property type="entry name" value="Lectin_C"/>
    <property type="match status" value="1"/>
</dbReference>